<reference evidence="3 4" key="2">
    <citation type="journal article" date="2014" name="BMC Genomics">
        <title>An improved genome of the model marine alga Ostreococcus tauri unfolds by assessing Illumina de novo assemblies.</title>
        <authorList>
            <person name="Blanc-Mathieu R."/>
            <person name="Verhelst B."/>
            <person name="Derelle E."/>
            <person name="Rombauts S."/>
            <person name="Bouget F.Y."/>
            <person name="Carre I."/>
            <person name="Chateau A."/>
            <person name="Eyre-Walker A."/>
            <person name="Grimsley N."/>
            <person name="Moreau H."/>
            <person name="Piegu B."/>
            <person name="Rivals E."/>
            <person name="Schackwitz W."/>
            <person name="Van de Peer Y."/>
            <person name="Piganeau G."/>
        </authorList>
    </citation>
    <scope>NUCLEOTIDE SEQUENCE [LARGE SCALE GENOMIC DNA]</scope>
    <source>
        <strain evidence="4">OTTH 0595 / CCAP 157/2 / RCC745</strain>
    </source>
</reference>
<evidence type="ECO:0000256" key="1">
    <source>
        <dbReference type="SAM" id="MobiDB-lite"/>
    </source>
</evidence>
<organism evidence="3 4">
    <name type="scientific">Ostreococcus tauri</name>
    <name type="common">Marine green alga</name>
    <dbReference type="NCBI Taxonomy" id="70448"/>
    <lineage>
        <taxon>Eukaryota</taxon>
        <taxon>Viridiplantae</taxon>
        <taxon>Chlorophyta</taxon>
        <taxon>Mamiellophyceae</taxon>
        <taxon>Mamiellales</taxon>
        <taxon>Bathycoccaceae</taxon>
        <taxon>Ostreococcus</taxon>
    </lineage>
</organism>
<keyword evidence="4" id="KW-1185">Reference proteome</keyword>
<dbReference type="Proteomes" id="UP000009170">
    <property type="component" value="Unassembled WGS sequence"/>
</dbReference>
<evidence type="ECO:0000313" key="3">
    <source>
        <dbReference type="EMBL" id="CEF98675.1"/>
    </source>
</evidence>
<keyword evidence="2" id="KW-1133">Transmembrane helix</keyword>
<dbReference type="EMBL" id="CAID01000007">
    <property type="protein sequence ID" value="CEF98675.1"/>
    <property type="molecule type" value="Genomic_DNA"/>
</dbReference>
<dbReference type="GeneID" id="9837293"/>
<dbReference type="OrthoDB" id="10471224at2759"/>
<keyword evidence="2" id="KW-0812">Transmembrane</keyword>
<feature type="region of interest" description="Disordered" evidence="1">
    <location>
        <begin position="157"/>
        <end position="224"/>
    </location>
</feature>
<keyword evidence="2" id="KW-0472">Membrane</keyword>
<sequence length="224" mass="23814">MASLFARCVPGSIDALEAAARGMMHAQLALGLLGTSAGFHGSGYLAGVVAMSALGLVAIETSTKALLKYTAATYWFTIWLDIIWLGVYLRDAIDETKWTNSIHRRGNEFACGMIVMICLLRIPQFFVWCKMWDLGFRSGAPQASRYVDFQANPAARTEFGSPPTPSGSAFAQPPRSPAPSSTPPPPRPVQSMVVSPTAVAPPAPLAPPAVVSFTPSGGDAYQPQ</sequence>
<evidence type="ECO:0000313" key="4">
    <source>
        <dbReference type="Proteomes" id="UP000009170"/>
    </source>
</evidence>
<reference evidence="4" key="1">
    <citation type="journal article" date="2006" name="Proc. Natl. Acad. Sci. U.S.A.">
        <title>Genome analysis of the smallest free-living eukaryote Ostreococcus tauri unveils many unique features.</title>
        <authorList>
            <person name="Derelle E."/>
            <person name="Ferraz C."/>
            <person name="Rombauts S."/>
            <person name="Rouze P."/>
            <person name="Worden A.Z."/>
            <person name="Robbens S."/>
            <person name="Partensky F."/>
            <person name="Degroeve S."/>
            <person name="Echeynie S."/>
            <person name="Cooke R."/>
            <person name="Saeys Y."/>
            <person name="Wuyts J."/>
            <person name="Jabbari K."/>
            <person name="Bowler C."/>
            <person name="Panaud O."/>
            <person name="Piegu B."/>
            <person name="Ball S.G."/>
            <person name="Ral J.-P."/>
            <person name="Bouget F.-Y."/>
            <person name="Piganeau G."/>
            <person name="De Baets B."/>
            <person name="Picard A."/>
            <person name="Delseny M."/>
            <person name="Demaille J."/>
            <person name="Van de Peer Y."/>
            <person name="Moreau H."/>
        </authorList>
    </citation>
    <scope>NUCLEOTIDE SEQUENCE [LARGE SCALE GENOMIC DNA]</scope>
    <source>
        <strain evidence="4">OTTH 0595 / CCAP 157/2 / RCC745</strain>
    </source>
</reference>
<proteinExistence type="predicted"/>
<dbReference type="RefSeq" id="XP_022839406.1">
    <property type="nucleotide sequence ID" value="XM_022983774.1"/>
</dbReference>
<dbReference type="KEGG" id="ota:OT_ostta07g01860"/>
<feature type="compositionally biased region" description="Pro residues" evidence="1">
    <location>
        <begin position="174"/>
        <end position="188"/>
    </location>
</feature>
<dbReference type="AlphaFoldDB" id="A0A090M364"/>
<feature type="compositionally biased region" description="Low complexity" evidence="1">
    <location>
        <begin position="189"/>
        <end position="198"/>
    </location>
</feature>
<dbReference type="InParanoid" id="A0A090M364"/>
<protein>
    <submittedName>
        <fullName evidence="3">Unnamed product</fullName>
    </submittedName>
</protein>
<dbReference type="STRING" id="70448.A0A090M364"/>
<feature type="transmembrane region" description="Helical" evidence="2">
    <location>
        <begin position="109"/>
        <end position="129"/>
    </location>
</feature>
<evidence type="ECO:0000256" key="2">
    <source>
        <dbReference type="SAM" id="Phobius"/>
    </source>
</evidence>
<feature type="transmembrane region" description="Helical" evidence="2">
    <location>
        <begin position="71"/>
        <end position="89"/>
    </location>
</feature>
<name>A0A090M364_OSTTA</name>
<comment type="caution">
    <text evidence="3">The sequence shown here is derived from an EMBL/GenBank/DDBJ whole genome shotgun (WGS) entry which is preliminary data.</text>
</comment>
<accession>A0A090M364</accession>
<gene>
    <name evidence="3" type="ORF">OT_ostta07g01860</name>
</gene>